<organism evidence="2 3">
    <name type="scientific">Tetranychus urticae</name>
    <name type="common">Two-spotted spider mite</name>
    <dbReference type="NCBI Taxonomy" id="32264"/>
    <lineage>
        <taxon>Eukaryota</taxon>
        <taxon>Metazoa</taxon>
        <taxon>Ecdysozoa</taxon>
        <taxon>Arthropoda</taxon>
        <taxon>Chelicerata</taxon>
        <taxon>Arachnida</taxon>
        <taxon>Acari</taxon>
        <taxon>Acariformes</taxon>
        <taxon>Trombidiformes</taxon>
        <taxon>Prostigmata</taxon>
        <taxon>Eleutherengona</taxon>
        <taxon>Raphignathae</taxon>
        <taxon>Tetranychoidea</taxon>
        <taxon>Tetranychidae</taxon>
        <taxon>Tetranychus</taxon>
    </lineage>
</organism>
<evidence type="ECO:0000313" key="3">
    <source>
        <dbReference type="Proteomes" id="UP000015104"/>
    </source>
</evidence>
<dbReference type="InterPro" id="IPR003131">
    <property type="entry name" value="T1-type_BTB"/>
</dbReference>
<feature type="domain" description="Potassium channel tetramerisation-type BTB" evidence="1">
    <location>
        <begin position="37"/>
        <end position="68"/>
    </location>
</feature>
<dbReference type="GO" id="GO:0051260">
    <property type="term" value="P:protein homooligomerization"/>
    <property type="evidence" value="ECO:0007669"/>
    <property type="project" value="InterPro"/>
</dbReference>
<reference evidence="2" key="2">
    <citation type="submission" date="2015-06" db="UniProtKB">
        <authorList>
            <consortium name="EnsemblMetazoa"/>
        </authorList>
    </citation>
    <scope>IDENTIFICATION</scope>
</reference>
<dbReference type="AlphaFoldDB" id="T1L528"/>
<dbReference type="InterPro" id="IPR011333">
    <property type="entry name" value="SKP1/BTB/POZ_sf"/>
</dbReference>
<dbReference type="Proteomes" id="UP000015104">
    <property type="component" value="Unassembled WGS sequence"/>
</dbReference>
<dbReference type="HOGENOM" id="CLU_2743315_0_0_1"/>
<name>T1L528_TETUR</name>
<accession>T1L528</accession>
<evidence type="ECO:0000313" key="2">
    <source>
        <dbReference type="EnsemblMetazoa" id="tetur433g00010.1"/>
    </source>
</evidence>
<proteinExistence type="predicted"/>
<protein>
    <recommendedName>
        <fullName evidence="1">Potassium channel tetramerisation-type BTB domain-containing protein</fullName>
    </recommendedName>
</protein>
<reference evidence="3" key="1">
    <citation type="submission" date="2011-08" db="EMBL/GenBank/DDBJ databases">
        <authorList>
            <person name="Rombauts S."/>
        </authorList>
    </citation>
    <scope>NUCLEOTIDE SEQUENCE</scope>
    <source>
        <strain evidence="3">London</strain>
    </source>
</reference>
<evidence type="ECO:0000259" key="1">
    <source>
        <dbReference type="Pfam" id="PF02214"/>
    </source>
</evidence>
<dbReference type="Pfam" id="PF02214">
    <property type="entry name" value="BTB_2"/>
    <property type="match status" value="1"/>
</dbReference>
<dbReference type="SUPFAM" id="SSF54695">
    <property type="entry name" value="POZ domain"/>
    <property type="match status" value="1"/>
</dbReference>
<keyword evidence="3" id="KW-1185">Reference proteome</keyword>
<dbReference type="EnsemblMetazoa" id="tetur433g00010.1">
    <property type="protein sequence ID" value="tetur433g00010.1"/>
    <property type="gene ID" value="tetur433g00010"/>
</dbReference>
<dbReference type="Gene3D" id="3.30.710.10">
    <property type="entry name" value="Potassium Channel Kv1.1, Chain A"/>
    <property type="match status" value="1"/>
</dbReference>
<sequence length="71" mass="8839">MFERSKPNFQVNLFLAHWYHKFTAYFPISRILEFLQYLEIAGRFFIDRDGHLFRYILEYLRNECKLPNIFT</sequence>
<dbReference type="EMBL" id="CAEY01001211">
    <property type="status" value="NOT_ANNOTATED_CDS"/>
    <property type="molecule type" value="Genomic_DNA"/>
</dbReference>